<evidence type="ECO:0000313" key="3">
    <source>
        <dbReference type="Proteomes" id="UP000324222"/>
    </source>
</evidence>
<dbReference type="EMBL" id="VSRR010153953">
    <property type="protein sequence ID" value="MPD06979.1"/>
    <property type="molecule type" value="Genomic_DNA"/>
</dbReference>
<reference evidence="2 3" key="1">
    <citation type="submission" date="2019-05" db="EMBL/GenBank/DDBJ databases">
        <title>Another draft genome of Portunus trituberculatus and its Hox gene families provides insights of decapod evolution.</title>
        <authorList>
            <person name="Jeong J.-H."/>
            <person name="Song I."/>
            <person name="Kim S."/>
            <person name="Choi T."/>
            <person name="Kim D."/>
            <person name="Ryu S."/>
            <person name="Kim W."/>
        </authorList>
    </citation>
    <scope>NUCLEOTIDE SEQUENCE [LARGE SCALE GENOMIC DNA]</scope>
    <source>
        <tissue evidence="2">Muscle</tissue>
    </source>
</reference>
<protein>
    <submittedName>
        <fullName evidence="2">Uncharacterized protein</fullName>
    </submittedName>
</protein>
<sequence length="91" mass="10146">MTALRNYSGTRLFDLTLMDLAVPPRSSAADAQGKEEEEEPVMEKGERQARAGQGRGRAGARGGRKKRISGVERAIKEESRRSPVMENDEEW</sequence>
<accession>A0A5B7KNN6</accession>
<dbReference type="Proteomes" id="UP000324222">
    <property type="component" value="Unassembled WGS sequence"/>
</dbReference>
<proteinExistence type="predicted"/>
<organism evidence="2 3">
    <name type="scientific">Portunus trituberculatus</name>
    <name type="common">Swimming crab</name>
    <name type="synonym">Neptunus trituberculatus</name>
    <dbReference type="NCBI Taxonomy" id="210409"/>
    <lineage>
        <taxon>Eukaryota</taxon>
        <taxon>Metazoa</taxon>
        <taxon>Ecdysozoa</taxon>
        <taxon>Arthropoda</taxon>
        <taxon>Crustacea</taxon>
        <taxon>Multicrustacea</taxon>
        <taxon>Malacostraca</taxon>
        <taxon>Eumalacostraca</taxon>
        <taxon>Eucarida</taxon>
        <taxon>Decapoda</taxon>
        <taxon>Pleocyemata</taxon>
        <taxon>Brachyura</taxon>
        <taxon>Eubrachyura</taxon>
        <taxon>Portunoidea</taxon>
        <taxon>Portunidae</taxon>
        <taxon>Portuninae</taxon>
        <taxon>Portunus</taxon>
    </lineage>
</organism>
<keyword evidence="3" id="KW-1185">Reference proteome</keyword>
<name>A0A5B7KNN6_PORTR</name>
<comment type="caution">
    <text evidence="2">The sequence shown here is derived from an EMBL/GenBank/DDBJ whole genome shotgun (WGS) entry which is preliminary data.</text>
</comment>
<feature type="compositionally biased region" description="Basic and acidic residues" evidence="1">
    <location>
        <begin position="69"/>
        <end position="83"/>
    </location>
</feature>
<evidence type="ECO:0000313" key="2">
    <source>
        <dbReference type="EMBL" id="MPD06979.1"/>
    </source>
</evidence>
<evidence type="ECO:0000256" key="1">
    <source>
        <dbReference type="SAM" id="MobiDB-lite"/>
    </source>
</evidence>
<dbReference type="AlphaFoldDB" id="A0A5B7KNN6"/>
<gene>
    <name evidence="2" type="ORF">E2C01_102818</name>
</gene>
<feature type="region of interest" description="Disordered" evidence="1">
    <location>
        <begin position="24"/>
        <end position="91"/>
    </location>
</feature>